<organism evidence="1 2">
    <name type="scientific">Falsibacillus albus</name>
    <dbReference type="NCBI Taxonomy" id="2478915"/>
    <lineage>
        <taxon>Bacteria</taxon>
        <taxon>Bacillati</taxon>
        <taxon>Bacillota</taxon>
        <taxon>Bacilli</taxon>
        <taxon>Bacillales</taxon>
        <taxon>Bacillaceae</taxon>
        <taxon>Falsibacillus</taxon>
    </lineage>
</organism>
<dbReference type="Pfam" id="PF08968">
    <property type="entry name" value="DUF1885"/>
    <property type="match status" value="1"/>
</dbReference>
<protein>
    <submittedName>
        <fullName evidence="1">DUF1885 family protein</fullName>
    </submittedName>
</protein>
<dbReference type="RefSeq" id="WP_121680431.1">
    <property type="nucleotide sequence ID" value="NZ_RCVZ01000005.1"/>
</dbReference>
<keyword evidence="2" id="KW-1185">Reference proteome</keyword>
<dbReference type="Gene3D" id="3.30.310.120">
    <property type="entry name" value="Rbstp2229 like protein"/>
    <property type="match status" value="1"/>
</dbReference>
<sequence>MNEAKIIIEQKFPSSTLNKEINDYIAAYKKTGEQLAWDYARYAFPYEICENEGDLIQFSGLHPKYHGFFIQYKEKEITVELYPTSTYGDKSKANELAKYIALKNNGILIMFNGRQMSYAEKKKKKKAL</sequence>
<dbReference type="Proteomes" id="UP000276770">
    <property type="component" value="Unassembled WGS sequence"/>
</dbReference>
<dbReference type="SUPFAM" id="SSF111171">
    <property type="entry name" value="Rbstp2229 protein"/>
    <property type="match status" value="1"/>
</dbReference>
<evidence type="ECO:0000313" key="1">
    <source>
        <dbReference type="EMBL" id="RLQ95905.1"/>
    </source>
</evidence>
<dbReference type="OrthoDB" id="2966171at2"/>
<dbReference type="EMBL" id="RCVZ01000005">
    <property type="protein sequence ID" value="RLQ95905.1"/>
    <property type="molecule type" value="Genomic_DNA"/>
</dbReference>
<accession>A0A3L7JZZ9</accession>
<dbReference type="InterPro" id="IPR015062">
    <property type="entry name" value="DUF1885"/>
</dbReference>
<proteinExistence type="predicted"/>
<dbReference type="AlphaFoldDB" id="A0A3L7JZZ9"/>
<name>A0A3L7JZZ9_9BACI</name>
<gene>
    <name evidence="1" type="ORF">D9X91_09825</name>
</gene>
<evidence type="ECO:0000313" key="2">
    <source>
        <dbReference type="Proteomes" id="UP000276770"/>
    </source>
</evidence>
<dbReference type="InterPro" id="IPR036294">
    <property type="entry name" value="Rbstp2229-like_sf"/>
</dbReference>
<reference evidence="1 2" key="1">
    <citation type="submission" date="2018-10" db="EMBL/GenBank/DDBJ databases">
        <title>Falsibacillus sp. genome draft.</title>
        <authorList>
            <person name="Shi S."/>
        </authorList>
    </citation>
    <scope>NUCLEOTIDE SEQUENCE [LARGE SCALE GENOMIC DNA]</scope>
    <source>
        <strain evidence="1 2">GY 10110</strain>
    </source>
</reference>
<dbReference type="Gene3D" id="1.20.5.850">
    <property type="entry name" value="Rbstp2229 protein"/>
    <property type="match status" value="1"/>
</dbReference>
<comment type="caution">
    <text evidence="1">The sequence shown here is derived from an EMBL/GenBank/DDBJ whole genome shotgun (WGS) entry which is preliminary data.</text>
</comment>